<protein>
    <submittedName>
        <fullName evidence="1">Uncharacterized protein</fullName>
    </submittedName>
</protein>
<dbReference type="RefSeq" id="WP_193720500.1">
    <property type="nucleotide sequence ID" value="NZ_JACSPN010000017.1"/>
</dbReference>
<keyword evidence="2" id="KW-1185">Reference proteome</keyword>
<dbReference type="EMBL" id="JACSPN010000017">
    <property type="protein sequence ID" value="MBE7701240.1"/>
    <property type="molecule type" value="Genomic_DNA"/>
</dbReference>
<name>A0A9D5UB16_9CELL</name>
<dbReference type="Proteomes" id="UP000822993">
    <property type="component" value="Unassembled WGS sequence"/>
</dbReference>
<evidence type="ECO:0000313" key="1">
    <source>
        <dbReference type="EMBL" id="MBE7701240.1"/>
    </source>
</evidence>
<evidence type="ECO:0000313" key="2">
    <source>
        <dbReference type="Proteomes" id="UP000822993"/>
    </source>
</evidence>
<accession>A0A9D5UB16</accession>
<comment type="caution">
    <text evidence="1">The sequence shown here is derived from an EMBL/GenBank/DDBJ whole genome shotgun (WGS) entry which is preliminary data.</text>
</comment>
<dbReference type="AlphaFoldDB" id="A0A9D5UB16"/>
<reference evidence="1 2" key="1">
    <citation type="submission" date="2020-08" db="EMBL/GenBank/DDBJ databases">
        <title>A Genomic Blueprint of the Chicken Gut Microbiome.</title>
        <authorList>
            <person name="Gilroy R."/>
            <person name="Ravi A."/>
            <person name="Getino M."/>
            <person name="Pursley I."/>
            <person name="Horton D.L."/>
            <person name="Alikhan N.-F."/>
            <person name="Baker D."/>
            <person name="Gharbi K."/>
            <person name="Hall N."/>
            <person name="Watson M."/>
            <person name="Adriaenssens E.M."/>
            <person name="Foster-Nyarko E."/>
            <person name="Jarju S."/>
            <person name="Secka A."/>
            <person name="Antonio M."/>
            <person name="Oren A."/>
            <person name="Chaudhuri R."/>
            <person name="La Ragione R.M."/>
            <person name="Hildebrand F."/>
            <person name="Pallen M.J."/>
        </authorList>
    </citation>
    <scope>NUCLEOTIDE SEQUENCE [LARGE SCALE GENOMIC DNA]</scope>
    <source>
        <strain evidence="1 2">Sa1BUA8</strain>
    </source>
</reference>
<organism evidence="1 2">
    <name type="scientific">Oerskovia douganii</name>
    <dbReference type="NCBI Taxonomy" id="2762210"/>
    <lineage>
        <taxon>Bacteria</taxon>
        <taxon>Bacillati</taxon>
        <taxon>Actinomycetota</taxon>
        <taxon>Actinomycetes</taxon>
        <taxon>Micrococcales</taxon>
        <taxon>Cellulomonadaceae</taxon>
        <taxon>Oerskovia</taxon>
    </lineage>
</organism>
<gene>
    <name evidence="1" type="ORF">H9623_13135</name>
</gene>
<sequence>MKISAPRQRLAVSEGMALGLLMCGREHLDEPRWLVDLAFEDVFPRWAYSGDFSQVVTDLRNGTNGAIVMTRADARKKTFSLCWEPDGPELWIRSRAGDEVSVSMTTRMIDGDVPAEGWHELAEAFLDHLDMHTNKA</sequence>
<proteinExistence type="predicted"/>